<evidence type="ECO:0000313" key="2">
    <source>
        <dbReference type="EMBL" id="KAJ8050183.1"/>
    </source>
</evidence>
<dbReference type="Proteomes" id="UP001152320">
    <property type="component" value="Chromosome 1"/>
</dbReference>
<dbReference type="AlphaFoldDB" id="A0A9Q1CSN3"/>
<sequence>MVNFPPTDHDQTGGGVNAGDETSIRMSIAGVQPTRDGLLSTKSASKITGGFLVPPRFESSISSGFQSRDAYRGSLGKEVHFSSNPVIDRLETLPHQTLGFDEEFLELSPSLGNLGKWRIGQPRTEATNPQVLNGQEQFAGSDMGDRVDCNRGGLPRSAATSVPLPSRERGKLGSRFRGVPHAEADSCIFPQSSGCGENLEGGGEGRLRSAATNPPAGMHTKKNRPFQRPCMLPDKFDGVSSWKDYLCHFKDVAEINGWDDREKARYLRASMTGEARQVLSQLPAGVESVYAVVVETLEEHFGHKRQAPLLRT</sequence>
<organism evidence="2 3">
    <name type="scientific">Holothuria leucospilota</name>
    <name type="common">Black long sea cucumber</name>
    <name type="synonym">Mertensiothuria leucospilota</name>
    <dbReference type="NCBI Taxonomy" id="206669"/>
    <lineage>
        <taxon>Eukaryota</taxon>
        <taxon>Metazoa</taxon>
        <taxon>Echinodermata</taxon>
        <taxon>Eleutherozoa</taxon>
        <taxon>Echinozoa</taxon>
        <taxon>Holothuroidea</taxon>
        <taxon>Aspidochirotacea</taxon>
        <taxon>Aspidochirotida</taxon>
        <taxon>Holothuriidae</taxon>
        <taxon>Holothuria</taxon>
    </lineage>
</organism>
<comment type="caution">
    <text evidence="2">The sequence shown here is derived from an EMBL/GenBank/DDBJ whole genome shotgun (WGS) entry which is preliminary data.</text>
</comment>
<evidence type="ECO:0000313" key="3">
    <source>
        <dbReference type="Proteomes" id="UP001152320"/>
    </source>
</evidence>
<gene>
    <name evidence="2" type="ORF">HOLleu_03283</name>
</gene>
<dbReference type="EMBL" id="JAIZAY010000001">
    <property type="protein sequence ID" value="KAJ8050183.1"/>
    <property type="molecule type" value="Genomic_DNA"/>
</dbReference>
<feature type="region of interest" description="Disordered" evidence="1">
    <location>
        <begin position="153"/>
        <end position="172"/>
    </location>
</feature>
<protein>
    <submittedName>
        <fullName evidence="2">Uncharacterized protein</fullName>
    </submittedName>
</protein>
<dbReference type="PANTHER" id="PTHR19963">
    <property type="entry name" value="CCHC-TYPE DOMAIN-CONTAINING PROTEIN"/>
    <property type="match status" value="1"/>
</dbReference>
<reference evidence="2" key="1">
    <citation type="submission" date="2021-10" db="EMBL/GenBank/DDBJ databases">
        <title>Tropical sea cucumber genome reveals ecological adaptation and Cuvierian tubules defense mechanism.</title>
        <authorList>
            <person name="Chen T."/>
        </authorList>
    </citation>
    <scope>NUCLEOTIDE SEQUENCE</scope>
    <source>
        <strain evidence="2">Nanhai2018</strain>
        <tissue evidence="2">Muscle</tissue>
    </source>
</reference>
<name>A0A9Q1CSN3_HOLLE</name>
<evidence type="ECO:0000256" key="1">
    <source>
        <dbReference type="SAM" id="MobiDB-lite"/>
    </source>
</evidence>
<accession>A0A9Q1CSN3</accession>
<feature type="region of interest" description="Disordered" evidence="1">
    <location>
        <begin position="1"/>
        <end position="21"/>
    </location>
</feature>
<keyword evidence="3" id="KW-1185">Reference proteome</keyword>
<dbReference type="OrthoDB" id="8034362at2759"/>
<proteinExistence type="predicted"/>
<dbReference type="PANTHER" id="PTHR19963:SF30">
    <property type="entry name" value="ENDONUCLEASE_EXONUCLEASE_PHOSPHATASE DOMAIN-CONTAINING PROTEIN"/>
    <property type="match status" value="1"/>
</dbReference>